<proteinExistence type="predicted"/>
<reference evidence="1 2" key="1">
    <citation type="submission" date="2024-09" db="EMBL/GenBank/DDBJ databases">
        <title>Draft genome sequence of Candidatus Magnetaquicoccaceae bacterium FCR-1.</title>
        <authorList>
            <person name="Shimoshige H."/>
            <person name="Shimamura S."/>
            <person name="Taoka A."/>
            <person name="Kobayashi H."/>
            <person name="Maekawa T."/>
        </authorList>
    </citation>
    <scope>NUCLEOTIDE SEQUENCE [LARGE SCALE GENOMIC DNA]</scope>
    <source>
        <strain evidence="1 2">FCR-1</strain>
    </source>
</reference>
<comment type="caution">
    <text evidence="1">The sequence shown here is derived from an EMBL/GenBank/DDBJ whole genome shotgun (WGS) entry which is preliminary data.</text>
</comment>
<organism evidence="1 2">
    <name type="scientific">Candidatus Magnetaquiglobus chichijimensis</name>
    <dbReference type="NCBI Taxonomy" id="3141448"/>
    <lineage>
        <taxon>Bacteria</taxon>
        <taxon>Pseudomonadati</taxon>
        <taxon>Pseudomonadota</taxon>
        <taxon>Magnetococcia</taxon>
        <taxon>Magnetococcales</taxon>
        <taxon>Candidatus Magnetaquicoccaceae</taxon>
        <taxon>Candidatus Magnetaquiglobus</taxon>
    </lineage>
</organism>
<name>A0ABQ0C877_9PROT</name>
<dbReference type="EMBL" id="BAAFGK010000004">
    <property type="protein sequence ID" value="GAB0057091.1"/>
    <property type="molecule type" value="Genomic_DNA"/>
</dbReference>
<keyword evidence="2" id="KW-1185">Reference proteome</keyword>
<evidence type="ECO:0008006" key="3">
    <source>
        <dbReference type="Google" id="ProtNLM"/>
    </source>
</evidence>
<evidence type="ECO:0000313" key="2">
    <source>
        <dbReference type="Proteomes" id="UP001628193"/>
    </source>
</evidence>
<evidence type="ECO:0000313" key="1">
    <source>
        <dbReference type="EMBL" id="GAB0057091.1"/>
    </source>
</evidence>
<protein>
    <recommendedName>
        <fullName evidence="3">Transglycosylase SLT domain-containing protein</fullName>
    </recommendedName>
</protein>
<gene>
    <name evidence="1" type="ORF">SIID45300_01412</name>
</gene>
<sequence>MSMQAKQFREQVVRPALALVAMESPAAEALLMGTAAQESGMGRHLKQVGGGPALGVFQMEPATYRDIWENFLNHQPATLQRVRGWWPTLPLPERMITDLMLAAVMCRIHYRRVREPLPAAEDLPGLARYWKKHYNTLLGAGTEAEFIHNWHRYVEEKV</sequence>
<dbReference type="Proteomes" id="UP001628193">
    <property type="component" value="Unassembled WGS sequence"/>
</dbReference>
<accession>A0ABQ0C877</accession>
<dbReference type="RefSeq" id="WP_420904798.1">
    <property type="nucleotide sequence ID" value="NZ_BAAFGK010000004.1"/>
</dbReference>